<comment type="caution">
    <text evidence="1">The sequence shown here is derived from an EMBL/GenBank/DDBJ whole genome shotgun (WGS) entry which is preliminary data.</text>
</comment>
<sequence>MGAVQYIKVDCEEELYDGFLKACPIPSYESVKNSDIQKRIKKDFEDLDLKIDDIVDDVVP</sequence>
<protein>
    <submittedName>
        <fullName evidence="1">Uncharacterized protein</fullName>
    </submittedName>
</protein>
<gene>
    <name evidence="1" type="ORF">S01H1_62636</name>
</gene>
<dbReference type="EMBL" id="BARS01041156">
    <property type="protein sequence ID" value="GAG41747.1"/>
    <property type="molecule type" value="Genomic_DNA"/>
</dbReference>
<feature type="non-terminal residue" evidence="1">
    <location>
        <position position="60"/>
    </location>
</feature>
<organism evidence="1">
    <name type="scientific">marine sediment metagenome</name>
    <dbReference type="NCBI Taxonomy" id="412755"/>
    <lineage>
        <taxon>unclassified sequences</taxon>
        <taxon>metagenomes</taxon>
        <taxon>ecological metagenomes</taxon>
    </lineage>
</organism>
<evidence type="ECO:0000313" key="1">
    <source>
        <dbReference type="EMBL" id="GAG41747.1"/>
    </source>
</evidence>
<proteinExistence type="predicted"/>
<accession>X0Y312</accession>
<name>X0Y312_9ZZZZ</name>
<dbReference type="AlphaFoldDB" id="X0Y312"/>
<reference evidence="1" key="1">
    <citation type="journal article" date="2014" name="Front. Microbiol.">
        <title>High frequency of phylogenetically diverse reductive dehalogenase-homologous genes in deep subseafloor sedimentary metagenomes.</title>
        <authorList>
            <person name="Kawai M."/>
            <person name="Futagami T."/>
            <person name="Toyoda A."/>
            <person name="Takaki Y."/>
            <person name="Nishi S."/>
            <person name="Hori S."/>
            <person name="Arai W."/>
            <person name="Tsubouchi T."/>
            <person name="Morono Y."/>
            <person name="Uchiyama I."/>
            <person name="Ito T."/>
            <person name="Fujiyama A."/>
            <person name="Inagaki F."/>
            <person name="Takami H."/>
        </authorList>
    </citation>
    <scope>NUCLEOTIDE SEQUENCE</scope>
    <source>
        <strain evidence="1">Expedition CK06-06</strain>
    </source>
</reference>